<evidence type="ECO:0000256" key="1">
    <source>
        <dbReference type="ARBA" id="ARBA00001393"/>
    </source>
</evidence>
<keyword evidence="13 18" id="KW-0862">Zinc</keyword>
<dbReference type="EC" id="4.2.3.4" evidence="7 18"/>
<feature type="binding site" evidence="18">
    <location>
        <position position="150"/>
    </location>
    <ligand>
        <name>NAD(+)</name>
        <dbReference type="ChEBI" id="CHEBI:57540"/>
    </ligand>
</feature>
<keyword evidence="10 18" id="KW-0028">Amino-acid biosynthesis</keyword>
<dbReference type="NCBIfam" id="TIGR01357">
    <property type="entry name" value="aroB"/>
    <property type="match status" value="1"/>
</dbReference>
<dbReference type="OrthoDB" id="9806583at2"/>
<evidence type="ECO:0000256" key="17">
    <source>
        <dbReference type="ARBA" id="ARBA00023285"/>
    </source>
</evidence>
<protein>
    <recommendedName>
        <fullName evidence="8 18">3-dehydroquinate synthase</fullName>
        <shortName evidence="18">DHQS</shortName>
        <ecNumber evidence="7 18">4.2.3.4</ecNumber>
    </recommendedName>
</protein>
<keyword evidence="14 18" id="KW-0520">NAD</keyword>
<dbReference type="GO" id="GO:0009073">
    <property type="term" value="P:aromatic amino acid family biosynthetic process"/>
    <property type="evidence" value="ECO:0007669"/>
    <property type="project" value="UniProtKB-KW"/>
</dbReference>
<dbReference type="Gene3D" id="1.20.1090.10">
    <property type="entry name" value="Dehydroquinate synthase-like - alpha domain"/>
    <property type="match status" value="1"/>
</dbReference>
<feature type="binding site" evidence="18">
    <location>
        <begin position="128"/>
        <end position="129"/>
    </location>
    <ligand>
        <name>NAD(+)</name>
        <dbReference type="ChEBI" id="CHEBI:57540"/>
    </ligand>
</feature>
<comment type="subcellular location">
    <subcellularLocation>
        <location evidence="4 18">Cytoplasm</location>
    </subcellularLocation>
</comment>
<comment type="caution">
    <text evidence="18">Lacks conserved residue(s) required for the propagation of feature annotation.</text>
</comment>
<dbReference type="Pfam" id="PF24621">
    <property type="entry name" value="DHQS_C"/>
    <property type="match status" value="1"/>
</dbReference>
<keyword evidence="17 18" id="KW-0170">Cobalt</keyword>
<dbReference type="InterPro" id="IPR050071">
    <property type="entry name" value="Dehydroquinate_synthase"/>
</dbReference>
<dbReference type="GO" id="GO:0009423">
    <property type="term" value="P:chorismate biosynthetic process"/>
    <property type="evidence" value="ECO:0007669"/>
    <property type="project" value="UniProtKB-UniRule"/>
</dbReference>
<comment type="pathway">
    <text evidence="5 18">Metabolic intermediate biosynthesis; chorismate biosynthesis; chorismate from D-erythrose 4-phosphate and phosphoenolpyruvate: step 2/7.</text>
</comment>
<organism evidence="21 22">
    <name type="scientific">Corynebacterium resistens (strain DSM 45100 / JCM 12819 / GTC 2026 / SICGH 158)</name>
    <dbReference type="NCBI Taxonomy" id="662755"/>
    <lineage>
        <taxon>Bacteria</taxon>
        <taxon>Bacillati</taxon>
        <taxon>Actinomycetota</taxon>
        <taxon>Actinomycetes</taxon>
        <taxon>Mycobacteriales</taxon>
        <taxon>Corynebacteriaceae</taxon>
        <taxon>Corynebacterium</taxon>
    </lineage>
</organism>
<evidence type="ECO:0000256" key="10">
    <source>
        <dbReference type="ARBA" id="ARBA00022605"/>
    </source>
</evidence>
<dbReference type="Gene3D" id="3.40.50.1970">
    <property type="match status" value="1"/>
</dbReference>
<evidence type="ECO:0000259" key="20">
    <source>
        <dbReference type="Pfam" id="PF24621"/>
    </source>
</evidence>
<dbReference type="PANTHER" id="PTHR43622:SF7">
    <property type="entry name" value="3-DEHYDROQUINATE SYNTHASE, CHLOROPLASTIC"/>
    <property type="match status" value="1"/>
</dbReference>
<dbReference type="InterPro" id="IPR030963">
    <property type="entry name" value="DHQ_synth_fam"/>
</dbReference>
<dbReference type="Proteomes" id="UP000000492">
    <property type="component" value="Chromosome"/>
</dbReference>
<evidence type="ECO:0000256" key="7">
    <source>
        <dbReference type="ARBA" id="ARBA00013031"/>
    </source>
</evidence>
<dbReference type="GO" id="GO:0003856">
    <property type="term" value="F:3-dehydroquinate synthase activity"/>
    <property type="evidence" value="ECO:0007669"/>
    <property type="project" value="UniProtKB-UniRule"/>
</dbReference>
<dbReference type="InterPro" id="IPR016037">
    <property type="entry name" value="DHQ_synth_AroB"/>
</dbReference>
<dbReference type="eggNOG" id="COG0337">
    <property type="taxonomic scope" value="Bacteria"/>
</dbReference>
<evidence type="ECO:0000256" key="6">
    <source>
        <dbReference type="ARBA" id="ARBA00005412"/>
    </source>
</evidence>
<evidence type="ECO:0000256" key="15">
    <source>
        <dbReference type="ARBA" id="ARBA00023141"/>
    </source>
</evidence>
<sequence>MTEISVNSANPYNVYIDRGLEFVAKQAVEVTPGASTYLLIHQPALADRADALAQLIHDEGRAVHVVELADAERGKTITEAARLWEACATAGLTRHDAVIGLGGGAATDVAGFIAATWMRGIAVIQCPTTLLAMVDAAVGGKTGINTEAGKNLVGAFHEPAAVLVDLEVLDTLPAAEIVAGSAEIIKAGFIRDTSILDIYLDDPEAAIAPGGSLPELIEKAIQVKADVVGQDLKESHLREILNYGHTYGHAIEHHENYSWPHGHAVAVGMVFEAELAKAAGLLDGEAVALHRQILSSVGLPVSYDGADLATLNGAMARDKKNKAGVTRFVVLDAVGSPIRLEGPELEILECAYRNTCTPQPAQ</sequence>
<dbReference type="UniPathway" id="UPA00053">
    <property type="reaction ID" value="UER00085"/>
</dbReference>
<feature type="binding site" evidence="18">
    <location>
        <position position="141"/>
    </location>
    <ligand>
        <name>NAD(+)</name>
        <dbReference type="ChEBI" id="CHEBI:57540"/>
    </ligand>
</feature>
<evidence type="ECO:0000313" key="22">
    <source>
        <dbReference type="Proteomes" id="UP000000492"/>
    </source>
</evidence>
<evidence type="ECO:0000256" key="3">
    <source>
        <dbReference type="ARBA" id="ARBA00001947"/>
    </source>
</evidence>
<dbReference type="HAMAP" id="MF_00110">
    <property type="entry name" value="DHQ_synthase"/>
    <property type="match status" value="1"/>
</dbReference>
<comment type="cofactor">
    <cofactor evidence="18">
        <name>Co(2+)</name>
        <dbReference type="ChEBI" id="CHEBI:48828"/>
    </cofactor>
    <cofactor evidence="18">
        <name>Zn(2+)</name>
        <dbReference type="ChEBI" id="CHEBI:29105"/>
    </cofactor>
    <text evidence="18">Binds 1 divalent metal cation per subunit. Can use either Co(2+) or Zn(2+).</text>
</comment>
<dbReference type="GO" id="GO:0008652">
    <property type="term" value="P:amino acid biosynthetic process"/>
    <property type="evidence" value="ECO:0007669"/>
    <property type="project" value="UniProtKB-KW"/>
</dbReference>
<evidence type="ECO:0000256" key="8">
    <source>
        <dbReference type="ARBA" id="ARBA00017684"/>
    </source>
</evidence>
<dbReference type="GO" id="GO:0005737">
    <property type="term" value="C:cytoplasm"/>
    <property type="evidence" value="ECO:0007669"/>
    <property type="project" value="UniProtKB-SubCell"/>
</dbReference>
<keyword evidence="15 18" id="KW-0057">Aromatic amino acid biosynthesis</keyword>
<evidence type="ECO:0000256" key="13">
    <source>
        <dbReference type="ARBA" id="ARBA00022833"/>
    </source>
</evidence>
<evidence type="ECO:0000256" key="12">
    <source>
        <dbReference type="ARBA" id="ARBA00022741"/>
    </source>
</evidence>
<evidence type="ECO:0000256" key="18">
    <source>
        <dbReference type="HAMAP-Rule" id="MF_00110"/>
    </source>
</evidence>
<dbReference type="STRING" id="662755.CRES_1112"/>
<dbReference type="FunFam" id="3.40.50.1970:FF:000007">
    <property type="entry name" value="Pentafunctional AROM polypeptide"/>
    <property type="match status" value="1"/>
</dbReference>
<feature type="binding site" evidence="18">
    <location>
        <position position="261"/>
    </location>
    <ligand>
        <name>Zn(2+)</name>
        <dbReference type="ChEBI" id="CHEBI:29105"/>
    </ligand>
</feature>
<evidence type="ECO:0000256" key="4">
    <source>
        <dbReference type="ARBA" id="ARBA00004496"/>
    </source>
</evidence>
<comment type="similarity">
    <text evidence="6 18">Belongs to the sugar phosphate cyclases superfamily. Dehydroquinate synthase family.</text>
</comment>
<dbReference type="GO" id="GO:0046872">
    <property type="term" value="F:metal ion binding"/>
    <property type="evidence" value="ECO:0007669"/>
    <property type="project" value="UniProtKB-KW"/>
</dbReference>
<accession>F8E308</accession>
<comment type="cofactor">
    <cofactor evidence="2 18">
        <name>NAD(+)</name>
        <dbReference type="ChEBI" id="CHEBI:57540"/>
    </cofactor>
</comment>
<feature type="binding site" evidence="18">
    <location>
        <position position="245"/>
    </location>
    <ligand>
        <name>Zn(2+)</name>
        <dbReference type="ChEBI" id="CHEBI:29105"/>
    </ligand>
</feature>
<dbReference type="RefSeq" id="WP_013888483.1">
    <property type="nucleotide sequence ID" value="NC_015673.1"/>
</dbReference>
<dbReference type="InterPro" id="IPR056179">
    <property type="entry name" value="DHQS_C"/>
</dbReference>
<dbReference type="EMBL" id="CP002857">
    <property type="protein sequence ID" value="AEI09468.1"/>
    <property type="molecule type" value="Genomic_DNA"/>
</dbReference>
<evidence type="ECO:0000256" key="2">
    <source>
        <dbReference type="ARBA" id="ARBA00001911"/>
    </source>
</evidence>
<proteinExistence type="inferred from homology"/>
<keyword evidence="9 18" id="KW-0963">Cytoplasm</keyword>
<evidence type="ECO:0000256" key="9">
    <source>
        <dbReference type="ARBA" id="ARBA00022490"/>
    </source>
</evidence>
<evidence type="ECO:0000256" key="16">
    <source>
        <dbReference type="ARBA" id="ARBA00023239"/>
    </source>
</evidence>
<feature type="binding site" evidence="18">
    <location>
        <begin position="104"/>
        <end position="108"/>
    </location>
    <ligand>
        <name>NAD(+)</name>
        <dbReference type="ChEBI" id="CHEBI:57540"/>
    </ligand>
</feature>
<dbReference type="KEGG" id="crd:CRES_1112"/>
<keyword evidence="12 18" id="KW-0547">Nucleotide-binding</keyword>
<reference evidence="21 22" key="1">
    <citation type="journal article" date="2012" name="BMC Genomics">
        <title>Complete genome sequence, lifestyle, and multi-drug resistance of the human pathogen Corynebacterium resistens DSM 45100 isolated from blood samples of a leukemia patient.</title>
        <authorList>
            <person name="Schroder J."/>
            <person name="Maus I."/>
            <person name="Meyer K."/>
            <person name="Wordemann S."/>
            <person name="Blom J."/>
            <person name="Jaenicke S."/>
            <person name="Schneider J."/>
            <person name="Trost E."/>
            <person name="Tauch A."/>
        </authorList>
    </citation>
    <scope>NUCLEOTIDE SEQUENCE [LARGE SCALE GENOMIC DNA]</scope>
    <source>
        <strain evidence="22">DSM 45100 / JCM 12819 / CCUG 50093 / GTC 2026 / SICGH 158</strain>
    </source>
</reference>
<gene>
    <name evidence="18 21" type="primary">aroB</name>
    <name evidence="21" type="ordered locus">CRES_1112</name>
</gene>
<feature type="binding site" evidence="18">
    <location>
        <begin position="70"/>
        <end position="75"/>
    </location>
    <ligand>
        <name>NAD(+)</name>
        <dbReference type="ChEBI" id="CHEBI:57540"/>
    </ligand>
</feature>
<dbReference type="SUPFAM" id="SSF56796">
    <property type="entry name" value="Dehydroquinate synthase-like"/>
    <property type="match status" value="1"/>
</dbReference>
<keyword evidence="16 18" id="KW-0456">Lyase</keyword>
<evidence type="ECO:0000256" key="11">
    <source>
        <dbReference type="ARBA" id="ARBA00022723"/>
    </source>
</evidence>
<evidence type="ECO:0000313" key="21">
    <source>
        <dbReference type="EMBL" id="AEI09468.1"/>
    </source>
</evidence>
<dbReference type="HOGENOM" id="CLU_001201_0_3_11"/>
<dbReference type="CDD" id="cd08195">
    <property type="entry name" value="DHQS"/>
    <property type="match status" value="1"/>
</dbReference>
<feature type="domain" description="3-dehydroquinate synthase N-terminal" evidence="19">
    <location>
        <begin position="66"/>
        <end position="177"/>
    </location>
</feature>
<dbReference type="AlphaFoldDB" id="F8E308"/>
<dbReference type="InterPro" id="IPR030960">
    <property type="entry name" value="DHQS/DOIS_N"/>
</dbReference>
<dbReference type="PIRSF" id="PIRSF001455">
    <property type="entry name" value="DHQ_synth"/>
    <property type="match status" value="1"/>
</dbReference>
<feature type="binding site" evidence="18">
    <location>
        <position position="183"/>
    </location>
    <ligand>
        <name>Zn(2+)</name>
        <dbReference type="ChEBI" id="CHEBI:29105"/>
    </ligand>
</feature>
<dbReference type="Pfam" id="PF01761">
    <property type="entry name" value="DHQ_synthase"/>
    <property type="match status" value="1"/>
</dbReference>
<dbReference type="PANTHER" id="PTHR43622">
    <property type="entry name" value="3-DEHYDROQUINATE SYNTHASE"/>
    <property type="match status" value="1"/>
</dbReference>
<evidence type="ECO:0000256" key="14">
    <source>
        <dbReference type="ARBA" id="ARBA00023027"/>
    </source>
</evidence>
<dbReference type="GO" id="GO:0000166">
    <property type="term" value="F:nucleotide binding"/>
    <property type="evidence" value="ECO:0007669"/>
    <property type="project" value="UniProtKB-KW"/>
</dbReference>
<feature type="domain" description="3-dehydroquinate synthase C-terminal" evidence="20">
    <location>
        <begin position="180"/>
        <end position="321"/>
    </location>
</feature>
<comment type="catalytic activity">
    <reaction evidence="1 18">
        <text>7-phospho-2-dehydro-3-deoxy-D-arabino-heptonate = 3-dehydroquinate + phosphate</text>
        <dbReference type="Rhea" id="RHEA:21968"/>
        <dbReference type="ChEBI" id="CHEBI:32364"/>
        <dbReference type="ChEBI" id="CHEBI:43474"/>
        <dbReference type="ChEBI" id="CHEBI:58394"/>
        <dbReference type="EC" id="4.2.3.4"/>
    </reaction>
</comment>
<keyword evidence="22" id="KW-1185">Reference proteome</keyword>
<evidence type="ECO:0000259" key="19">
    <source>
        <dbReference type="Pfam" id="PF01761"/>
    </source>
</evidence>
<comment type="function">
    <text evidence="18">Catalyzes the conversion of 3-deoxy-D-arabino-heptulosonate 7-phosphate (DAHP) to dehydroquinate (DHQ).</text>
</comment>
<keyword evidence="11 18" id="KW-0479">Metal-binding</keyword>
<comment type="cofactor">
    <cofactor evidence="3">
        <name>Zn(2+)</name>
        <dbReference type="ChEBI" id="CHEBI:29105"/>
    </cofactor>
</comment>
<name>F8E308_CORRG</name>
<evidence type="ECO:0000256" key="5">
    <source>
        <dbReference type="ARBA" id="ARBA00004661"/>
    </source>
</evidence>